<gene>
    <name evidence="2" type="ORF">WMSIL1_LOCUS12167</name>
</gene>
<protein>
    <submittedName>
        <fullName evidence="2">Uncharacterized protein</fullName>
    </submittedName>
</protein>
<keyword evidence="1" id="KW-0812">Transmembrane</keyword>
<organism evidence="2 3">
    <name type="scientific">Hymenolepis diminuta</name>
    <name type="common">Rat tapeworm</name>
    <dbReference type="NCBI Taxonomy" id="6216"/>
    <lineage>
        <taxon>Eukaryota</taxon>
        <taxon>Metazoa</taxon>
        <taxon>Spiralia</taxon>
        <taxon>Lophotrochozoa</taxon>
        <taxon>Platyhelminthes</taxon>
        <taxon>Cestoda</taxon>
        <taxon>Eucestoda</taxon>
        <taxon>Cyclophyllidea</taxon>
        <taxon>Hymenolepididae</taxon>
        <taxon>Hymenolepis</taxon>
    </lineage>
</organism>
<keyword evidence="1" id="KW-1133">Transmembrane helix</keyword>
<keyword evidence="1" id="KW-0472">Membrane</keyword>
<feature type="transmembrane region" description="Helical" evidence="1">
    <location>
        <begin position="34"/>
        <end position="52"/>
    </location>
</feature>
<sequence>MFSRGLTQERTLVIYQLLRFQPSYFFLNTLPFPSLSHLLVSILVVASLNTFLV</sequence>
<evidence type="ECO:0000313" key="3">
    <source>
        <dbReference type="Proteomes" id="UP000321570"/>
    </source>
</evidence>
<name>A0A564Z5C4_HYMDI</name>
<evidence type="ECO:0000313" key="2">
    <source>
        <dbReference type="EMBL" id="VUZ53984.1"/>
    </source>
</evidence>
<dbReference type="EMBL" id="CABIJS010000588">
    <property type="protein sequence ID" value="VUZ53984.1"/>
    <property type="molecule type" value="Genomic_DNA"/>
</dbReference>
<reference evidence="2 3" key="1">
    <citation type="submission" date="2019-07" db="EMBL/GenBank/DDBJ databases">
        <authorList>
            <person name="Jastrzebski P J."/>
            <person name="Paukszto L."/>
            <person name="Jastrzebski P J."/>
        </authorList>
    </citation>
    <scope>NUCLEOTIDE SEQUENCE [LARGE SCALE GENOMIC DNA]</scope>
    <source>
        <strain evidence="2 3">WMS-il1</strain>
    </source>
</reference>
<proteinExistence type="predicted"/>
<dbReference type="Proteomes" id="UP000321570">
    <property type="component" value="Unassembled WGS sequence"/>
</dbReference>
<dbReference type="AlphaFoldDB" id="A0A564Z5C4"/>
<keyword evidence="3" id="KW-1185">Reference proteome</keyword>
<evidence type="ECO:0000256" key="1">
    <source>
        <dbReference type="SAM" id="Phobius"/>
    </source>
</evidence>
<accession>A0A564Z5C4</accession>